<protein>
    <submittedName>
        <fullName evidence="1">Spore coat protein</fullName>
    </submittedName>
</protein>
<organism evidence="1 2">
    <name type="scientific">Paenibacillus sambharensis</name>
    <dbReference type="NCBI Taxonomy" id="1803190"/>
    <lineage>
        <taxon>Bacteria</taxon>
        <taxon>Bacillati</taxon>
        <taxon>Bacillota</taxon>
        <taxon>Bacilli</taxon>
        <taxon>Bacillales</taxon>
        <taxon>Paenibacillaceae</taxon>
        <taxon>Paenibacillus</taxon>
    </lineage>
</organism>
<name>A0A2W1LUD2_9BACL</name>
<sequence length="128" mass="14093">MSDADMAGTILADLKRVSREYATAVTEAACPEIRRGFNDLLSSTLQLQGKLYELMRDQHMYSTPSAAARNEISSKLENNRNEAGQTEHYLHQLGLLGGVSHALQPYAVTEANDGRRPGTEGSHQPVYM</sequence>
<keyword evidence="1" id="KW-0167">Capsid protein</keyword>
<dbReference type="OrthoDB" id="2382401at2"/>
<reference evidence="1 2" key="1">
    <citation type="submission" date="2018-06" db="EMBL/GenBank/DDBJ databases">
        <title>Paenibacillus imtechensis sp. nov.</title>
        <authorList>
            <person name="Pinnaka A.K."/>
            <person name="Singh H."/>
            <person name="Kaur M."/>
        </authorList>
    </citation>
    <scope>NUCLEOTIDE SEQUENCE [LARGE SCALE GENOMIC DNA]</scope>
    <source>
        <strain evidence="1 2">SMB1</strain>
    </source>
</reference>
<keyword evidence="1" id="KW-0946">Virion</keyword>
<dbReference type="Proteomes" id="UP000249522">
    <property type="component" value="Unassembled WGS sequence"/>
</dbReference>
<evidence type="ECO:0000313" key="1">
    <source>
        <dbReference type="EMBL" id="PZD95097.1"/>
    </source>
</evidence>
<dbReference type="Pfam" id="PF07875">
    <property type="entry name" value="Coat_F"/>
    <property type="match status" value="1"/>
</dbReference>
<accession>A0A2W1LUD2</accession>
<proteinExistence type="predicted"/>
<evidence type="ECO:0000313" key="2">
    <source>
        <dbReference type="Proteomes" id="UP000249522"/>
    </source>
</evidence>
<dbReference type="InterPro" id="IPR012851">
    <property type="entry name" value="Spore_coat_CotF-like"/>
</dbReference>
<dbReference type="EMBL" id="QKRB01000045">
    <property type="protein sequence ID" value="PZD95097.1"/>
    <property type="molecule type" value="Genomic_DNA"/>
</dbReference>
<dbReference type="AlphaFoldDB" id="A0A2W1LUD2"/>
<gene>
    <name evidence="1" type="ORF">DNH61_14480</name>
</gene>
<comment type="caution">
    <text evidence="1">The sequence shown here is derived from an EMBL/GenBank/DDBJ whole genome shotgun (WGS) entry which is preliminary data.</text>
</comment>
<keyword evidence="2" id="KW-1185">Reference proteome</keyword>